<organism evidence="3 4">
    <name type="scientific">Paenibacillus nasutitermitis</name>
    <dbReference type="NCBI Taxonomy" id="1652958"/>
    <lineage>
        <taxon>Bacteria</taxon>
        <taxon>Bacillati</taxon>
        <taxon>Bacillota</taxon>
        <taxon>Bacilli</taxon>
        <taxon>Bacillales</taxon>
        <taxon>Paenibacillaceae</taxon>
        <taxon>Paenibacillus</taxon>
    </lineage>
</organism>
<reference evidence="3" key="2">
    <citation type="submission" date="2020-09" db="EMBL/GenBank/DDBJ databases">
        <authorList>
            <person name="Sun Q."/>
            <person name="Zhou Y."/>
        </authorList>
    </citation>
    <scope>NUCLEOTIDE SEQUENCE</scope>
    <source>
        <strain evidence="3">CGMCC 1.15178</strain>
    </source>
</reference>
<evidence type="ECO:0008006" key="5">
    <source>
        <dbReference type="Google" id="ProtNLM"/>
    </source>
</evidence>
<dbReference type="Proteomes" id="UP000612456">
    <property type="component" value="Unassembled WGS sequence"/>
</dbReference>
<feature type="domain" description="SLH" evidence="2">
    <location>
        <begin position="854"/>
        <end position="906"/>
    </location>
</feature>
<dbReference type="InterPro" id="IPR001119">
    <property type="entry name" value="SLH_dom"/>
</dbReference>
<dbReference type="Pfam" id="PF00041">
    <property type="entry name" value="fn3"/>
    <property type="match status" value="1"/>
</dbReference>
<evidence type="ECO:0000259" key="1">
    <source>
        <dbReference type="PROSITE" id="PS50853"/>
    </source>
</evidence>
<feature type="domain" description="Fibronectin type-III" evidence="1">
    <location>
        <begin position="428"/>
        <end position="518"/>
    </location>
</feature>
<accession>A0A916ZG78</accession>
<dbReference type="RefSeq" id="WP_188998733.1">
    <property type="nucleotide sequence ID" value="NZ_BMHP01000008.1"/>
</dbReference>
<dbReference type="PANTHER" id="PTHR43308:SF5">
    <property type="entry name" value="S-LAYER PROTEIN _ PEPTIDOGLYCAN ENDO-BETA-N-ACETYLGLUCOSAMINIDASE"/>
    <property type="match status" value="1"/>
</dbReference>
<evidence type="ECO:0000259" key="2">
    <source>
        <dbReference type="PROSITE" id="PS51272"/>
    </source>
</evidence>
<comment type="caution">
    <text evidence="3">The sequence shown here is derived from an EMBL/GenBank/DDBJ whole genome shotgun (WGS) entry which is preliminary data.</text>
</comment>
<feature type="domain" description="SLH" evidence="2">
    <location>
        <begin position="729"/>
        <end position="787"/>
    </location>
</feature>
<feature type="domain" description="SLH" evidence="2">
    <location>
        <begin position="788"/>
        <end position="851"/>
    </location>
</feature>
<dbReference type="SUPFAM" id="SSF49265">
    <property type="entry name" value="Fibronectin type III"/>
    <property type="match status" value="1"/>
</dbReference>
<dbReference type="EMBL" id="BMHP01000008">
    <property type="protein sequence ID" value="GGD95837.1"/>
    <property type="molecule type" value="Genomic_DNA"/>
</dbReference>
<dbReference type="PANTHER" id="PTHR43308">
    <property type="entry name" value="OUTER MEMBRANE PROTEIN ALPHA-RELATED"/>
    <property type="match status" value="1"/>
</dbReference>
<dbReference type="SMART" id="SM00060">
    <property type="entry name" value="FN3"/>
    <property type="match status" value="1"/>
</dbReference>
<dbReference type="Pfam" id="PF00395">
    <property type="entry name" value="SLH"/>
    <property type="match status" value="3"/>
</dbReference>
<dbReference type="InterPro" id="IPR051465">
    <property type="entry name" value="Cell_Envelope_Struct_Comp"/>
</dbReference>
<dbReference type="PROSITE" id="PS50853">
    <property type="entry name" value="FN3"/>
    <property type="match status" value="1"/>
</dbReference>
<dbReference type="CDD" id="cd00063">
    <property type="entry name" value="FN3"/>
    <property type="match status" value="1"/>
</dbReference>
<reference evidence="3" key="1">
    <citation type="journal article" date="2014" name="Int. J. Syst. Evol. Microbiol.">
        <title>Complete genome sequence of Corynebacterium casei LMG S-19264T (=DSM 44701T), isolated from a smear-ripened cheese.</title>
        <authorList>
            <consortium name="US DOE Joint Genome Institute (JGI-PGF)"/>
            <person name="Walter F."/>
            <person name="Albersmeier A."/>
            <person name="Kalinowski J."/>
            <person name="Ruckert C."/>
        </authorList>
    </citation>
    <scope>NUCLEOTIDE SEQUENCE</scope>
    <source>
        <strain evidence="3">CGMCC 1.15178</strain>
    </source>
</reference>
<dbReference type="InterPro" id="IPR013783">
    <property type="entry name" value="Ig-like_fold"/>
</dbReference>
<evidence type="ECO:0000313" key="4">
    <source>
        <dbReference type="Proteomes" id="UP000612456"/>
    </source>
</evidence>
<dbReference type="InterPro" id="IPR003961">
    <property type="entry name" value="FN3_dom"/>
</dbReference>
<dbReference type="Gene3D" id="2.60.40.10">
    <property type="entry name" value="Immunoglobulins"/>
    <property type="match status" value="2"/>
</dbReference>
<keyword evidence="4" id="KW-1185">Reference proteome</keyword>
<sequence length="906" mass="97819">MNRRSLYQWSTIILASMLLSLCFPVLSYAASFIKVVYDSGSGSITGTIQSDQPTVHLSMDSGNTNIDLSSVVGQAYTVENSDSYYYNVTGNIGSGFNPYRLLVTDNVQSEVTPLVTSSLYTFNNAPLPAPASLSISGISINDRVGLLALFWTKVEDPNVKGYNIYEDNVFIKFASKDDIFASLYGVDLDITHEYAVATVNWAGVESASRTIASGRIGSAFDLFNPVFNYKPKGSYLQKGDELFSFRLLQASDGSIPEHFGRSELSFSLSDVTGSEEPMQRISGLTVEPGGMSATNDEIDPPGGIFIPGQPNFPGGSPGNSGPVIASDFEVVASDGSIIPVSTVYVTAYTNPMDSVKYNIYAFHFNEFLSTTQTYTLRMSQTSAGEEIRIPDVYSTQGQLHAAFYGYRNNDVYHFKYDNWQLVYGDIYPPAQPEGLKITPGDAQAQVGWEANNESDLAGYRVYLEGVLLTSSPIAATSYNLTGLINGKTYKVGLSAVDKAGNESPKASMDVIPLSTNNGNGGNNGGGGGGIVITPPPVVESKPAPCAAIADNTNKESGTLDISMGTQDKQKLLPACASDLSSNNTLTFRNGDLNATIPGSLLEKLKSLITAKELEDAQISFISDKVNQETAEKMLVNAQKRLKNTGLQSAGDFYNFDLSIITKDGKEQRLSKLETPVTLKLKIATEANLKLTGVYFIGDNGELEFIAGKLQDGFLEVQIDRFGTYAVLEFDKSFDDVNASHWALSAIKQLAAQHVLSGVSETAFAPNQQVTRAEFAAFLTRKLGLTARADSTFTDVSPTKWYSDAVTAAFEAGIIQGRSDRTFAPDEQVTRQEMAAMLMKAYEFLSGVPLDEVQSAGFNDSDLISDWAINYVNGAHYLGFINGKGDNKFAPQTSATRAEAAQLIAKL</sequence>
<protein>
    <recommendedName>
        <fullName evidence="5">S-layer homology domain-containing protein</fullName>
    </recommendedName>
</protein>
<gene>
    <name evidence="3" type="ORF">GCM10010911_63100</name>
</gene>
<dbReference type="PROSITE" id="PS51272">
    <property type="entry name" value="SLH"/>
    <property type="match status" value="3"/>
</dbReference>
<dbReference type="AlphaFoldDB" id="A0A916ZG78"/>
<dbReference type="InterPro" id="IPR036116">
    <property type="entry name" value="FN3_sf"/>
</dbReference>
<proteinExistence type="predicted"/>
<name>A0A916ZG78_9BACL</name>
<evidence type="ECO:0000313" key="3">
    <source>
        <dbReference type="EMBL" id="GGD95837.1"/>
    </source>
</evidence>